<comment type="similarity">
    <text evidence="1">Belongs to the ATP-dependent AMP-binding enzyme family.</text>
</comment>
<dbReference type="Pfam" id="PF00501">
    <property type="entry name" value="AMP-binding"/>
    <property type="match status" value="1"/>
</dbReference>
<dbReference type="EC" id="6.2.1.1" evidence="7"/>
<dbReference type="Gene3D" id="3.30.300.30">
    <property type="match status" value="1"/>
</dbReference>
<keyword evidence="4" id="KW-0067">ATP-binding</keyword>
<dbReference type="PROSITE" id="PS00455">
    <property type="entry name" value="AMP_BINDING"/>
    <property type="match status" value="1"/>
</dbReference>
<evidence type="ECO:0000259" key="5">
    <source>
        <dbReference type="Pfam" id="PF00501"/>
    </source>
</evidence>
<gene>
    <name evidence="7" type="primary">acsA_3</name>
    <name evidence="7" type="ORF">KBTEX_01471</name>
</gene>
<evidence type="ECO:0000256" key="2">
    <source>
        <dbReference type="ARBA" id="ARBA00022598"/>
    </source>
</evidence>
<dbReference type="InterPro" id="IPR025110">
    <property type="entry name" value="AMP-bd_C"/>
</dbReference>
<dbReference type="InterPro" id="IPR000873">
    <property type="entry name" value="AMP-dep_synth/lig_dom"/>
</dbReference>
<dbReference type="InterPro" id="IPR042099">
    <property type="entry name" value="ANL_N_sf"/>
</dbReference>
<evidence type="ECO:0000256" key="4">
    <source>
        <dbReference type="ARBA" id="ARBA00022840"/>
    </source>
</evidence>
<sequence length="593" mass="64462">MIASAPYEQVLGAREMPGAEWFPGARLNFAENLLREALHGDPSKVAITEISETRPRQQLTYGELLGEVAGLQRFLREQGVGPGDRVAGIVANTSEAVIGMLATTALGAIWSSASPDFGANGIYDRFGQIEPKVLIAVNGYGYNGKTFARLEQIAELRERIPSIRCAVVISNLPEEPIPDDAGVVSWDAALSEGRGGEVHFEQVAFDHPIVIVYSSGTTGAPKCIVHGGGGVLLQHSKELMLHGDVKRDDTFFYFTTTGWMMWNWLASGLVTGAELVLFDGSPGYPNLDVLWAMAEREGLTHFGTSAKFIGGCRNKGLHPGEDHDLSNLRVVFSTGSPLLPEDYDYVYEHISPEVLLGSISGGTDILSCFVGACPILPVRRGEIQCAMLGMDVKAFNEDGEQVIDERGELVCTQPTPSMPVQFWNDPDFARYRGAYFETFPGVWAHGDFISFSETGGCVIHGRSDATLNPGGVRIGTAEIYRQVETIDEIADSIVVGQPWNGDVRVVLMLVMNEGQALTDELQRKIRSRVREGASPRHVPAKIVAVDQIPYTRSGKKVELAVTKILRGDTVNNREALANPESLDEIAAIDELFG</sequence>
<dbReference type="PANTHER" id="PTHR42921:SF1">
    <property type="entry name" value="ACETOACETYL-COA SYNTHETASE"/>
    <property type="match status" value="1"/>
</dbReference>
<dbReference type="Pfam" id="PF13193">
    <property type="entry name" value="AMP-binding_C"/>
    <property type="match status" value="1"/>
</dbReference>
<dbReference type="PANTHER" id="PTHR42921">
    <property type="entry name" value="ACETOACETYL-COA SYNTHETASE"/>
    <property type="match status" value="1"/>
</dbReference>
<dbReference type="AlphaFoldDB" id="A0A5B8RCL4"/>
<keyword evidence="3" id="KW-0547">Nucleotide-binding</keyword>
<evidence type="ECO:0000256" key="3">
    <source>
        <dbReference type="ARBA" id="ARBA00022741"/>
    </source>
</evidence>
<reference evidence="7" key="1">
    <citation type="submission" date="2019-06" db="EMBL/GenBank/DDBJ databases">
        <authorList>
            <person name="Murdoch R.W."/>
            <person name="Fathepure B."/>
        </authorList>
    </citation>
    <scope>NUCLEOTIDE SEQUENCE</scope>
</reference>
<dbReference type="GO" id="GO:0030729">
    <property type="term" value="F:acetoacetate-CoA ligase activity"/>
    <property type="evidence" value="ECO:0007669"/>
    <property type="project" value="InterPro"/>
</dbReference>
<organism evidence="7">
    <name type="scientific">uncultured organism</name>
    <dbReference type="NCBI Taxonomy" id="155900"/>
    <lineage>
        <taxon>unclassified sequences</taxon>
        <taxon>environmental samples</taxon>
    </lineage>
</organism>
<dbReference type="EMBL" id="MN079096">
    <property type="protein sequence ID" value="QEA05152.1"/>
    <property type="molecule type" value="Genomic_DNA"/>
</dbReference>
<dbReference type="GO" id="GO:0003987">
    <property type="term" value="F:acetate-CoA ligase activity"/>
    <property type="evidence" value="ECO:0007669"/>
    <property type="project" value="UniProtKB-EC"/>
</dbReference>
<dbReference type="GO" id="GO:0005524">
    <property type="term" value="F:ATP binding"/>
    <property type="evidence" value="ECO:0007669"/>
    <property type="project" value="UniProtKB-KW"/>
</dbReference>
<dbReference type="Gene3D" id="3.40.50.12780">
    <property type="entry name" value="N-terminal domain of ligase-like"/>
    <property type="match status" value="1"/>
</dbReference>
<proteinExistence type="inferred from homology"/>
<protein>
    <submittedName>
        <fullName evidence="7">Acetyl-coenzyme A synthetase</fullName>
        <ecNumber evidence="7">6.2.1.1</ecNumber>
    </submittedName>
</protein>
<name>A0A5B8RCL4_9ZZZZ</name>
<dbReference type="NCBIfam" id="TIGR01217">
    <property type="entry name" value="ac_ac_CoA_syn"/>
    <property type="match status" value="1"/>
</dbReference>
<dbReference type="SUPFAM" id="SSF56801">
    <property type="entry name" value="Acetyl-CoA synthetase-like"/>
    <property type="match status" value="1"/>
</dbReference>
<feature type="domain" description="AMP-dependent synthetase/ligase" evidence="5">
    <location>
        <begin position="35"/>
        <end position="414"/>
    </location>
</feature>
<dbReference type="GO" id="GO:0006629">
    <property type="term" value="P:lipid metabolic process"/>
    <property type="evidence" value="ECO:0007669"/>
    <property type="project" value="InterPro"/>
</dbReference>
<dbReference type="CDD" id="cd05943">
    <property type="entry name" value="AACS"/>
    <property type="match status" value="1"/>
</dbReference>
<feature type="domain" description="AMP-binding enzyme C-terminal" evidence="6">
    <location>
        <begin position="486"/>
        <end position="555"/>
    </location>
</feature>
<evidence type="ECO:0000256" key="1">
    <source>
        <dbReference type="ARBA" id="ARBA00006432"/>
    </source>
</evidence>
<dbReference type="InterPro" id="IPR005914">
    <property type="entry name" value="Acac_CoA_synth"/>
</dbReference>
<dbReference type="NCBIfam" id="NF002937">
    <property type="entry name" value="PRK03584.1"/>
    <property type="match status" value="1"/>
</dbReference>
<dbReference type="InterPro" id="IPR045851">
    <property type="entry name" value="AMP-bd_C_sf"/>
</dbReference>
<dbReference type="InterPro" id="IPR020845">
    <property type="entry name" value="AMP-binding_CS"/>
</dbReference>
<keyword evidence="2 7" id="KW-0436">Ligase</keyword>
<evidence type="ECO:0000259" key="6">
    <source>
        <dbReference type="Pfam" id="PF13193"/>
    </source>
</evidence>
<accession>A0A5B8RCL4</accession>
<evidence type="ECO:0000313" key="7">
    <source>
        <dbReference type="EMBL" id="QEA05152.1"/>
    </source>
</evidence>